<evidence type="ECO:0000256" key="3">
    <source>
        <dbReference type="ARBA" id="ARBA00022862"/>
    </source>
</evidence>
<dbReference type="EMBL" id="LMYN01000071">
    <property type="protein sequence ID" value="KSA00883.1"/>
    <property type="molecule type" value="Genomic_DNA"/>
</dbReference>
<dbReference type="GO" id="GO:0045454">
    <property type="term" value="P:cell redox homeostasis"/>
    <property type="evidence" value="ECO:0007669"/>
    <property type="project" value="TreeGrafter"/>
</dbReference>
<evidence type="ECO:0000256" key="1">
    <source>
        <dbReference type="ARBA" id="ARBA00010505"/>
    </source>
</evidence>
<dbReference type="RefSeq" id="XP_015466985.1">
    <property type="nucleotide sequence ID" value="XM_015612197.1"/>
</dbReference>
<dbReference type="OrthoDB" id="195498at2759"/>
<dbReference type="GO" id="GO:0008379">
    <property type="term" value="F:thioredoxin peroxidase activity"/>
    <property type="evidence" value="ECO:0007669"/>
    <property type="project" value="InterPro"/>
</dbReference>
<dbReference type="PANTHER" id="PTHR10430:SF16">
    <property type="entry name" value="PEROXIREDOXIN-5, MITOCHONDRIAL"/>
    <property type="match status" value="1"/>
</dbReference>
<comment type="similarity">
    <text evidence="1 7">Belongs to the peroxiredoxin family. Prx5 subfamily.</text>
</comment>
<name>A0A0V1PXG3_9ASCO</name>
<dbReference type="InterPro" id="IPR013740">
    <property type="entry name" value="Redoxin"/>
</dbReference>
<dbReference type="Proteomes" id="UP000054251">
    <property type="component" value="Unassembled WGS sequence"/>
</dbReference>
<dbReference type="GO" id="GO:0005777">
    <property type="term" value="C:peroxisome"/>
    <property type="evidence" value="ECO:0007669"/>
    <property type="project" value="TreeGrafter"/>
</dbReference>
<dbReference type="SUPFAM" id="SSF52833">
    <property type="entry name" value="Thioredoxin-like"/>
    <property type="match status" value="1"/>
</dbReference>
<evidence type="ECO:0000256" key="5">
    <source>
        <dbReference type="ARBA" id="ARBA00023284"/>
    </source>
</evidence>
<dbReference type="GO" id="GO:0042744">
    <property type="term" value="P:hydrogen peroxide catabolic process"/>
    <property type="evidence" value="ECO:0007669"/>
    <property type="project" value="TreeGrafter"/>
</dbReference>
<dbReference type="Gene3D" id="3.40.30.10">
    <property type="entry name" value="Glutaredoxin"/>
    <property type="match status" value="1"/>
</dbReference>
<keyword evidence="10" id="KW-1185">Reference proteome</keyword>
<dbReference type="InterPro" id="IPR037944">
    <property type="entry name" value="PRX5-like"/>
</dbReference>
<gene>
    <name evidence="9" type="ORF">AC631_03368</name>
</gene>
<dbReference type="InterPro" id="IPR036249">
    <property type="entry name" value="Thioredoxin-like_sf"/>
</dbReference>
<evidence type="ECO:0000256" key="6">
    <source>
        <dbReference type="PIRSR" id="PIRSR637944-1"/>
    </source>
</evidence>
<evidence type="ECO:0000313" key="10">
    <source>
        <dbReference type="Proteomes" id="UP000054251"/>
    </source>
</evidence>
<evidence type="ECO:0000256" key="2">
    <source>
        <dbReference type="ARBA" id="ARBA00022559"/>
    </source>
</evidence>
<comment type="caution">
    <text evidence="9">The sequence shown here is derived from an EMBL/GenBank/DDBJ whole genome shotgun (WGS) entry which is preliminary data.</text>
</comment>
<accession>A0A0V1PXG3</accession>
<dbReference type="PANTHER" id="PTHR10430">
    <property type="entry name" value="PEROXIREDOXIN"/>
    <property type="match status" value="1"/>
</dbReference>
<comment type="function">
    <text evidence="7">Thiol-specific peroxidase that catalyzes the reduction of hydrogen peroxide and organic hydroperoxides to water and alcohols, respectively. Plays a role in cell protection against oxidative stress by detoxifying peroxides.</text>
</comment>
<evidence type="ECO:0000259" key="8">
    <source>
        <dbReference type="Pfam" id="PF08534"/>
    </source>
</evidence>
<sequence>MALKQGETFPKDVVFKYIPIDLNSKQDPLACEQPILLKLDKHLEETDGNTLIVSVPGAFTPTCTENHIPPFLKNLTKLKNEKNIGSIIVISANDAFVLNAWGKLLLSTVKVTEPAPKIFFASDGNAAFSKENDLSVDASANGMGIRSARYAIVVEAKTRKTLYLGKEIERGVKFSGIDAILQAKL</sequence>
<dbReference type="GO" id="GO:0034599">
    <property type="term" value="P:cellular response to oxidative stress"/>
    <property type="evidence" value="ECO:0007669"/>
    <property type="project" value="InterPro"/>
</dbReference>
<keyword evidence="2 7" id="KW-0575">Peroxidase</keyword>
<dbReference type="GeneID" id="26840377"/>
<proteinExistence type="inferred from homology"/>
<dbReference type="CDD" id="cd03013">
    <property type="entry name" value="PRX5_like"/>
    <property type="match status" value="1"/>
</dbReference>
<organism evidence="9 10">
    <name type="scientific">Debaryomyces fabryi</name>
    <dbReference type="NCBI Taxonomy" id="58627"/>
    <lineage>
        <taxon>Eukaryota</taxon>
        <taxon>Fungi</taxon>
        <taxon>Dikarya</taxon>
        <taxon>Ascomycota</taxon>
        <taxon>Saccharomycotina</taxon>
        <taxon>Pichiomycetes</taxon>
        <taxon>Debaryomycetaceae</taxon>
        <taxon>Debaryomyces</taxon>
    </lineage>
</organism>
<dbReference type="GO" id="GO:0005739">
    <property type="term" value="C:mitochondrion"/>
    <property type="evidence" value="ECO:0007669"/>
    <property type="project" value="TreeGrafter"/>
</dbReference>
<protein>
    <recommendedName>
        <fullName evidence="8">Redoxin domain-containing protein</fullName>
    </recommendedName>
</protein>
<keyword evidence="3 7" id="KW-0049">Antioxidant</keyword>
<keyword evidence="4 7" id="KW-0560">Oxidoreductase</keyword>
<evidence type="ECO:0000256" key="4">
    <source>
        <dbReference type="ARBA" id="ARBA00023002"/>
    </source>
</evidence>
<feature type="active site" description="Cysteine sulfenic acid (-SOH) intermediate" evidence="6">
    <location>
        <position position="63"/>
    </location>
</feature>
<reference evidence="9 10" key="1">
    <citation type="submission" date="2015-11" db="EMBL/GenBank/DDBJ databases">
        <title>The genome of Debaryomyces fabryi.</title>
        <authorList>
            <person name="Tafer H."/>
            <person name="Lopandic K."/>
        </authorList>
    </citation>
    <scope>NUCLEOTIDE SEQUENCE [LARGE SCALE GENOMIC DNA]</scope>
    <source>
        <strain evidence="9 10">CBS 789</strain>
    </source>
</reference>
<feature type="domain" description="Redoxin" evidence="8">
    <location>
        <begin position="6"/>
        <end position="181"/>
    </location>
</feature>
<evidence type="ECO:0000256" key="7">
    <source>
        <dbReference type="RuleBase" id="RU366011"/>
    </source>
</evidence>
<evidence type="ECO:0000313" key="9">
    <source>
        <dbReference type="EMBL" id="KSA00883.1"/>
    </source>
</evidence>
<dbReference type="Pfam" id="PF08534">
    <property type="entry name" value="Redoxin"/>
    <property type="match status" value="1"/>
</dbReference>
<dbReference type="AlphaFoldDB" id="A0A0V1PXG3"/>
<keyword evidence="5 7" id="KW-0676">Redox-active center</keyword>